<dbReference type="EMBL" id="JGZI01000010">
    <property type="protein sequence ID" value="KFI81471.1"/>
    <property type="molecule type" value="Genomic_DNA"/>
</dbReference>
<gene>
    <name evidence="3" type="ORF">BPSY_1880</name>
</gene>
<keyword evidence="1" id="KW-0159">Chromosome partition</keyword>
<dbReference type="OrthoDB" id="9811016at2"/>
<dbReference type="PANTHER" id="PTHR33969:SF2">
    <property type="entry name" value="SEGREGATION AND CONDENSATION PROTEIN A"/>
    <property type="match status" value="1"/>
</dbReference>
<dbReference type="RefSeq" id="WP_081884386.1">
    <property type="nucleotide sequence ID" value="NZ_JBDNPR010000002.1"/>
</dbReference>
<dbReference type="InterPro" id="IPR003768">
    <property type="entry name" value="ScpA"/>
</dbReference>
<dbReference type="AlphaFoldDB" id="A0A087CDX1"/>
<reference evidence="3 4" key="1">
    <citation type="submission" date="2014-03" db="EMBL/GenBank/DDBJ databases">
        <title>Genomics of Bifidobacteria.</title>
        <authorList>
            <person name="Ventura M."/>
            <person name="Milani C."/>
            <person name="Lugli G.A."/>
        </authorList>
    </citation>
    <scope>NUCLEOTIDE SEQUENCE [LARGE SCALE GENOMIC DNA]</scope>
    <source>
        <strain evidence="3 4">LMG 21775</strain>
    </source>
</reference>
<organism evidence="3 4">
    <name type="scientific">Bifidobacterium psychraerophilum</name>
    <dbReference type="NCBI Taxonomy" id="218140"/>
    <lineage>
        <taxon>Bacteria</taxon>
        <taxon>Bacillati</taxon>
        <taxon>Actinomycetota</taxon>
        <taxon>Actinomycetes</taxon>
        <taxon>Bifidobacteriales</taxon>
        <taxon>Bifidobacteriaceae</taxon>
        <taxon>Bifidobacterium</taxon>
    </lineage>
</organism>
<dbReference type="GeneID" id="98301072"/>
<dbReference type="GO" id="GO:0007059">
    <property type="term" value="P:chromosome segregation"/>
    <property type="evidence" value="ECO:0007669"/>
    <property type="project" value="UniProtKB-KW"/>
</dbReference>
<keyword evidence="4" id="KW-1185">Reference proteome</keyword>
<dbReference type="PANTHER" id="PTHR33969">
    <property type="entry name" value="SEGREGATION AND CONDENSATION PROTEIN A"/>
    <property type="match status" value="1"/>
</dbReference>
<dbReference type="Proteomes" id="UP000029050">
    <property type="component" value="Unassembled WGS sequence"/>
</dbReference>
<dbReference type="eggNOG" id="COG1354">
    <property type="taxonomic scope" value="Bacteria"/>
</dbReference>
<evidence type="ECO:0000313" key="4">
    <source>
        <dbReference type="Proteomes" id="UP000029050"/>
    </source>
</evidence>
<dbReference type="STRING" id="218140.BPSY_1880"/>
<evidence type="ECO:0000256" key="1">
    <source>
        <dbReference type="ARBA" id="ARBA00022829"/>
    </source>
</evidence>
<comment type="caution">
    <text evidence="3">The sequence shown here is derived from an EMBL/GenBank/DDBJ whole genome shotgun (WGS) entry which is preliminary data.</text>
</comment>
<evidence type="ECO:0000313" key="3">
    <source>
        <dbReference type="EMBL" id="KFI81471.1"/>
    </source>
</evidence>
<evidence type="ECO:0000256" key="2">
    <source>
        <dbReference type="ARBA" id="ARBA00044777"/>
    </source>
</evidence>
<dbReference type="Gene3D" id="6.10.250.2410">
    <property type="match status" value="1"/>
</dbReference>
<accession>A0A087CDX1</accession>
<protein>
    <recommendedName>
        <fullName evidence="2">Segregation and condensation protein A</fullName>
    </recommendedName>
</protein>
<dbReference type="Pfam" id="PF02616">
    <property type="entry name" value="SMC_ScpA"/>
    <property type="match status" value="1"/>
</dbReference>
<sequence>MDGQEAEGAFTRGGIAEHADVSVAVDFARNPGEGESRGDEYGEQGFSVNLDVYQGPFDALLALLANRRLELTEVSLSTITEEFIAYVRQLDFENSMDEASAFLDVAAVLIEAKSAALLPGGDDGSPSEQSMEALRERDLIFARLLQYKAFKRAGDDFRVLLAANSGRYPHTPESDRSFADRLPPLQWDVDGEALARIAAQVLANAPMTEVSVAQLHVPIVDLQQQASLVRERLTVHKGAVVTFKALVADARSTMEMVARFLAILAFFKQGALHVKQAGPFEELYLRWDVDAEDTQEVTMSAKDFA</sequence>
<name>A0A087CDX1_9BIFI</name>
<proteinExistence type="predicted"/>